<evidence type="ECO:0000256" key="2">
    <source>
        <dbReference type="SAM" id="Phobius"/>
    </source>
</evidence>
<dbReference type="Pfam" id="PF16126">
    <property type="entry name" value="DUF4838"/>
    <property type="match status" value="1"/>
</dbReference>
<evidence type="ECO:0000313" key="4">
    <source>
        <dbReference type="EMBL" id="HJB74696.1"/>
    </source>
</evidence>
<keyword evidence="2" id="KW-0812">Transmembrane</keyword>
<organism evidence="4 5">
    <name type="scientific">Candidatus Eubacterium faecale</name>
    <dbReference type="NCBI Taxonomy" id="2838568"/>
    <lineage>
        <taxon>Bacteria</taxon>
        <taxon>Bacillati</taxon>
        <taxon>Bacillota</taxon>
        <taxon>Clostridia</taxon>
        <taxon>Eubacteriales</taxon>
        <taxon>Eubacteriaceae</taxon>
        <taxon>Eubacterium</taxon>
    </lineage>
</organism>
<dbReference type="InterPro" id="IPR029018">
    <property type="entry name" value="Hex-like_dom2"/>
</dbReference>
<dbReference type="InterPro" id="IPR032287">
    <property type="entry name" value="DUF4838"/>
</dbReference>
<keyword evidence="3" id="KW-0732">Signal</keyword>
<dbReference type="PANTHER" id="PTHR47406">
    <property type="entry name" value="COAGULATION FACTOR 5/8 TYPE, C-TERMINAL"/>
    <property type="match status" value="1"/>
</dbReference>
<evidence type="ECO:0000256" key="3">
    <source>
        <dbReference type="SAM" id="SignalP"/>
    </source>
</evidence>
<proteinExistence type="predicted"/>
<feature type="signal peptide" evidence="3">
    <location>
        <begin position="1"/>
        <end position="22"/>
    </location>
</feature>
<dbReference type="Proteomes" id="UP000823877">
    <property type="component" value="Unassembled WGS sequence"/>
</dbReference>
<dbReference type="GO" id="GO:0016787">
    <property type="term" value="F:hydrolase activity"/>
    <property type="evidence" value="ECO:0007669"/>
    <property type="project" value="UniProtKB-KW"/>
</dbReference>
<accession>A0A9D2MII5</accession>
<dbReference type="GO" id="GO:0005975">
    <property type="term" value="P:carbohydrate metabolic process"/>
    <property type="evidence" value="ECO:0007669"/>
    <property type="project" value="UniProtKB-ARBA"/>
</dbReference>
<gene>
    <name evidence="4" type="ORF">IAA37_03365</name>
</gene>
<comment type="caution">
    <text evidence="4">The sequence shown here is derived from an EMBL/GenBank/DDBJ whole genome shotgun (WGS) entry which is preliminary data.</text>
</comment>
<evidence type="ECO:0000313" key="5">
    <source>
        <dbReference type="Proteomes" id="UP000823877"/>
    </source>
</evidence>
<evidence type="ECO:0000256" key="1">
    <source>
        <dbReference type="ARBA" id="ARBA00022801"/>
    </source>
</evidence>
<keyword evidence="2" id="KW-0472">Membrane</keyword>
<sequence>MKKVLSAVLSAILLITAVPALASGEEHAVMSSETLDIVSHLNDYNEEEARKAFAEGSAEEILFAKDGSSAFCIVYPSSASETVIAAAQELSKYLNQIIGAGGTMFPVVPESAFSGGPFISLGHTALAADVDTSGIRDDGYLVHLDYREIYILTADDETIFNGVYGFLEDKMDCMFVREDYDYVPQFPTIYFEPQTYVSNPDFAWRKVFQYEVAQNGWYRKLKNNGAVAEDIEQNAGWGTWCHSCFTFVPPEEYQATHPEYFSYNEAGEPAQLCLTNPDIYPIIESKMAQLMAQEPDKKYWDFSLNDNYDYCKCENCARVLEETGSMMGTMLPIINKLAQRFPDKIISTLAYFYNESVPQGMTCEENVNIVLCPINTGQLYSYKFGNSEKALKTKQLVEQWSAVCQSLMIWDYVVDFQNLLMPYPNFDVQKDNHDFYIENHVREVFHQGSREKNDEMARLRAYVLSRQLWDNSVDVSAVIAKYLNVTYGPAAEYVAEYMDLMNSELKNKAEDLDLYDSVWQHSGDYLSKKNNDRYLELINSAIDAAGKDERIISYLEEIKINVLYAVMNESNLLYNRKKDAFSEFSSLVNIHDIEQPYEVGATMEEYISSEYPLVLRNTALKITACVAASVLVAGIAAGIVLAVKKTRRKKKPNSI</sequence>
<reference evidence="4" key="1">
    <citation type="journal article" date="2021" name="PeerJ">
        <title>Extensive microbial diversity within the chicken gut microbiome revealed by metagenomics and culture.</title>
        <authorList>
            <person name="Gilroy R."/>
            <person name="Ravi A."/>
            <person name="Getino M."/>
            <person name="Pursley I."/>
            <person name="Horton D.L."/>
            <person name="Alikhan N.F."/>
            <person name="Baker D."/>
            <person name="Gharbi K."/>
            <person name="Hall N."/>
            <person name="Watson M."/>
            <person name="Adriaenssens E.M."/>
            <person name="Foster-Nyarko E."/>
            <person name="Jarju S."/>
            <person name="Secka A."/>
            <person name="Antonio M."/>
            <person name="Oren A."/>
            <person name="Chaudhuri R.R."/>
            <person name="La Ragione R."/>
            <person name="Hildebrand F."/>
            <person name="Pallen M.J."/>
        </authorList>
    </citation>
    <scope>NUCLEOTIDE SEQUENCE</scope>
    <source>
        <strain evidence="4">CHK188-16595</strain>
    </source>
</reference>
<name>A0A9D2MII5_9FIRM</name>
<dbReference type="AlphaFoldDB" id="A0A9D2MII5"/>
<protein>
    <submittedName>
        <fullName evidence="4">DUF4838 domain-containing protein</fullName>
    </submittedName>
</protein>
<feature type="transmembrane region" description="Helical" evidence="2">
    <location>
        <begin position="619"/>
        <end position="643"/>
    </location>
</feature>
<dbReference type="EMBL" id="DWXN01000007">
    <property type="protein sequence ID" value="HJB74696.1"/>
    <property type="molecule type" value="Genomic_DNA"/>
</dbReference>
<keyword evidence="2" id="KW-1133">Transmembrane helix</keyword>
<keyword evidence="1" id="KW-0378">Hydrolase</keyword>
<dbReference type="Gene3D" id="3.30.379.10">
    <property type="entry name" value="Chitobiase/beta-hexosaminidase domain 2-like"/>
    <property type="match status" value="1"/>
</dbReference>
<dbReference type="PANTHER" id="PTHR47406:SF2">
    <property type="entry name" value="ALPHA GLUCURONIDASE N-TERMINAL DOMAIN-CONTAINING PROTEIN"/>
    <property type="match status" value="1"/>
</dbReference>
<reference evidence="4" key="2">
    <citation type="submission" date="2021-04" db="EMBL/GenBank/DDBJ databases">
        <authorList>
            <person name="Gilroy R."/>
        </authorList>
    </citation>
    <scope>NUCLEOTIDE SEQUENCE</scope>
    <source>
        <strain evidence="4">CHK188-16595</strain>
    </source>
</reference>
<feature type="chain" id="PRO_5038910267" evidence="3">
    <location>
        <begin position="23"/>
        <end position="655"/>
    </location>
</feature>